<proteinExistence type="inferred from homology"/>
<gene>
    <name evidence="7" type="ORF">AZE34_06505</name>
    <name evidence="8" type="ORF">J7T32_005350</name>
</gene>
<evidence type="ECO:0000256" key="4">
    <source>
        <dbReference type="ARBA" id="ARBA00093777"/>
    </source>
</evidence>
<sequence length="174" mass="19303">MKKITKVCIATTIAFSTLLGASVTGALVQQPTVHAATSSYYNYDGYAGQNASFVLDKHFKNAIKAENVKFNGIKIKSTTSNKSVLKYDQYFRNVSKDGKTASLLDMEVKGQLSLTQLKKVYSKELQKIDNGNNNATGIYYYQPKQNGMTVWFDVNKGKVDRVVLGYSTVQQAMN</sequence>
<evidence type="ECO:0000256" key="3">
    <source>
        <dbReference type="ARBA" id="ARBA00022729"/>
    </source>
</evidence>
<keyword evidence="3 6" id="KW-0732">Signal</keyword>
<evidence type="ECO:0000313" key="9">
    <source>
        <dbReference type="Proteomes" id="UP000665944"/>
    </source>
</evidence>
<protein>
    <recommendedName>
        <fullName evidence="5">Immunodominant staphylococcal antigen B</fullName>
    </recommendedName>
</protein>
<evidence type="ECO:0000313" key="7">
    <source>
        <dbReference type="EMBL" id="AVI06419.1"/>
    </source>
</evidence>
<dbReference type="InterPro" id="IPR058086">
    <property type="entry name" value="IsaB"/>
</dbReference>
<dbReference type="EMBL" id="JAGHKT020000005">
    <property type="protein sequence ID" value="MCM5672194.1"/>
    <property type="molecule type" value="Genomic_DNA"/>
</dbReference>
<keyword evidence="9" id="KW-1185">Reference proteome</keyword>
<evidence type="ECO:0000313" key="8">
    <source>
        <dbReference type="EMBL" id="MCM5672194.1"/>
    </source>
</evidence>
<feature type="signal peptide" evidence="6">
    <location>
        <begin position="1"/>
        <end position="21"/>
    </location>
</feature>
<reference evidence="8 9" key="2">
    <citation type="submission" date="2022-06" db="EMBL/GenBank/DDBJ databases">
        <title>Staphylococcus hominis ShoR14 genome sequence.</title>
        <authorList>
            <person name="Yeo C.C."/>
            <person name="Chew C.H."/>
            <person name="Che Hamzah A.M."/>
            <person name="Al-Trad E.I."/>
        </authorList>
    </citation>
    <scope>NUCLEOTIDE SEQUENCE [LARGE SCALE GENOMIC DNA]</scope>
    <source>
        <strain evidence="8 9">ShoR14</strain>
    </source>
</reference>
<name>A0A3S7GVT3_STAHO</name>
<dbReference type="EMBL" id="CP014567">
    <property type="protein sequence ID" value="AVI06419.1"/>
    <property type="molecule type" value="Genomic_DNA"/>
</dbReference>
<feature type="chain" id="PRO_5044600618" description="Immunodominant staphylococcal antigen B" evidence="6">
    <location>
        <begin position="22"/>
        <end position="174"/>
    </location>
</feature>
<organism evidence="7">
    <name type="scientific">Staphylococcus hominis</name>
    <dbReference type="NCBI Taxonomy" id="1290"/>
    <lineage>
        <taxon>Bacteria</taxon>
        <taxon>Bacillati</taxon>
        <taxon>Bacillota</taxon>
        <taxon>Bacilli</taxon>
        <taxon>Bacillales</taxon>
        <taxon>Staphylococcaceae</taxon>
        <taxon>Staphylococcus</taxon>
    </lineage>
</organism>
<dbReference type="NCBIfam" id="NF047686">
    <property type="entry name" value="IsaB_fam"/>
    <property type="match status" value="1"/>
</dbReference>
<dbReference type="AlphaFoldDB" id="A0A3S7GVT3"/>
<evidence type="ECO:0000256" key="6">
    <source>
        <dbReference type="SAM" id="SignalP"/>
    </source>
</evidence>
<reference evidence="7" key="1">
    <citation type="submission" date="2016-02" db="EMBL/GenBank/DDBJ databases">
        <title>Genomic sequence of a clinical Staphylococcus hominis isolate.</title>
        <authorList>
            <person name="McClure J.M."/>
            <person name="Zhang K."/>
        </authorList>
    </citation>
    <scope>NUCLEOTIDE SEQUENCE</scope>
    <source>
        <strain evidence="7">C34847</strain>
    </source>
</reference>
<evidence type="ECO:0000256" key="1">
    <source>
        <dbReference type="ARBA" id="ARBA00004613"/>
    </source>
</evidence>
<dbReference type="RefSeq" id="WP_017175480.1">
    <property type="nucleotide sequence ID" value="NZ_CP014107.1"/>
</dbReference>
<keyword evidence="2" id="KW-0964">Secreted</keyword>
<dbReference type="Proteomes" id="UP000665944">
    <property type="component" value="Unassembled WGS sequence"/>
</dbReference>
<accession>A0A3S7GVT3</accession>
<comment type="similarity">
    <text evidence="4">Belongs to the IsaB family.</text>
</comment>
<evidence type="ECO:0000256" key="5">
    <source>
        <dbReference type="ARBA" id="ARBA00093792"/>
    </source>
</evidence>
<comment type="subcellular location">
    <subcellularLocation>
        <location evidence="1">Secreted</location>
    </subcellularLocation>
</comment>
<evidence type="ECO:0000256" key="2">
    <source>
        <dbReference type="ARBA" id="ARBA00022525"/>
    </source>
</evidence>